<gene>
    <name evidence="6" type="ORF">FJ657_02385</name>
</gene>
<dbReference type="GO" id="GO:0030288">
    <property type="term" value="C:outer membrane-bounded periplasmic space"/>
    <property type="evidence" value="ECO:0007669"/>
    <property type="project" value="TreeGrafter"/>
</dbReference>
<dbReference type="PANTHER" id="PTHR30006:SF3">
    <property type="entry name" value="THIAMINE-BINDING PERIPLASMIC PROTEIN"/>
    <property type="match status" value="1"/>
</dbReference>
<feature type="signal peptide" evidence="5">
    <location>
        <begin position="1"/>
        <end position="32"/>
    </location>
</feature>
<evidence type="ECO:0000256" key="3">
    <source>
        <dbReference type="ARBA" id="ARBA00022729"/>
    </source>
</evidence>
<keyword evidence="7" id="KW-1185">Reference proteome</keyword>
<evidence type="ECO:0000256" key="1">
    <source>
        <dbReference type="ARBA" id="ARBA00004418"/>
    </source>
</evidence>
<comment type="caution">
    <text evidence="6">The sequence shown here is derived from an EMBL/GenBank/DDBJ whole genome shotgun (WGS) entry which is preliminary data.</text>
</comment>
<dbReference type="Pfam" id="PF13416">
    <property type="entry name" value="SBP_bac_8"/>
    <property type="match status" value="1"/>
</dbReference>
<keyword evidence="2" id="KW-0813">Transport</keyword>
<name>A0A506Y8N3_9MICO</name>
<evidence type="ECO:0000256" key="2">
    <source>
        <dbReference type="ARBA" id="ARBA00022448"/>
    </source>
</evidence>
<dbReference type="EMBL" id="VHQG01000001">
    <property type="protein sequence ID" value="TPW77547.1"/>
    <property type="molecule type" value="Genomic_DNA"/>
</dbReference>
<keyword evidence="3 5" id="KW-0732">Signal</keyword>
<accession>A0A506Y8N3</accession>
<reference evidence="6 7" key="1">
    <citation type="submission" date="2019-06" db="EMBL/GenBank/DDBJ databases">
        <authorList>
            <person name="Li F."/>
        </authorList>
    </citation>
    <scope>NUCLEOTIDE SEQUENCE [LARGE SCALE GENOMIC DNA]</scope>
    <source>
        <strain evidence="6 7">10F1D-1</strain>
    </source>
</reference>
<dbReference type="GO" id="GO:0015888">
    <property type="term" value="P:thiamine transport"/>
    <property type="evidence" value="ECO:0007669"/>
    <property type="project" value="TreeGrafter"/>
</dbReference>
<dbReference type="InterPro" id="IPR006059">
    <property type="entry name" value="SBP"/>
</dbReference>
<evidence type="ECO:0000256" key="4">
    <source>
        <dbReference type="ARBA" id="ARBA00022764"/>
    </source>
</evidence>
<dbReference type="Gene3D" id="3.40.190.10">
    <property type="entry name" value="Periplasmic binding protein-like II"/>
    <property type="match status" value="2"/>
</dbReference>
<evidence type="ECO:0000313" key="6">
    <source>
        <dbReference type="EMBL" id="TPW77547.1"/>
    </source>
</evidence>
<keyword evidence="4" id="KW-0574">Periplasm</keyword>
<dbReference type="GO" id="GO:0030976">
    <property type="term" value="F:thiamine pyrophosphate binding"/>
    <property type="evidence" value="ECO:0007669"/>
    <property type="project" value="TreeGrafter"/>
</dbReference>
<evidence type="ECO:0000313" key="7">
    <source>
        <dbReference type="Proteomes" id="UP000316252"/>
    </source>
</evidence>
<dbReference type="Proteomes" id="UP000316252">
    <property type="component" value="Unassembled WGS sequence"/>
</dbReference>
<dbReference type="PANTHER" id="PTHR30006">
    <property type="entry name" value="THIAMINE-BINDING PERIPLASMIC PROTEIN-RELATED"/>
    <property type="match status" value="1"/>
</dbReference>
<dbReference type="AlphaFoldDB" id="A0A506Y8N3"/>
<dbReference type="OrthoDB" id="9815444at2"/>
<comment type="subcellular location">
    <subcellularLocation>
        <location evidence="1">Periplasm</location>
    </subcellularLocation>
</comment>
<proteinExistence type="predicted"/>
<dbReference type="RefSeq" id="WP_141162075.1">
    <property type="nucleotide sequence ID" value="NZ_VHQG01000001.1"/>
</dbReference>
<sequence>MKSHSRFALTTVAAAAALGLLAGCGTSDPAPADSGSADADAPAQLTFVGYGGEGQDAMIKAWQEPYTKAHPEVTFVNTSPPDVAQVKAQVESGAVQWDVVATAPYAAEQNCGTLFEKLDTSAIKTDDLVEGGVGKCYVGNWVLSSPLAYRTDAFPKGKGPKTVEDFFDVKKFPGQRGFVTNLQNGILEYPLLADGVKPDDLYPLDVDRALDKLDTIRSSTTFSPNVGALQQAVAAKQVDMFFLPDSRLVPLLRDGNDITVVWDQTVAGVNVFAVPKGSTKKEAAEKFLVSVTEPKQAARIAELLGVAPINNTAKPKLDEYTEQVALYGSANTGETVLQDVDWYTKNFNDASTKLTTWLAG</sequence>
<protein>
    <submittedName>
        <fullName evidence="6">Extracellular solute-binding protein</fullName>
    </submittedName>
</protein>
<dbReference type="PROSITE" id="PS51257">
    <property type="entry name" value="PROKAR_LIPOPROTEIN"/>
    <property type="match status" value="1"/>
</dbReference>
<feature type="chain" id="PRO_5021256017" evidence="5">
    <location>
        <begin position="33"/>
        <end position="360"/>
    </location>
</feature>
<evidence type="ECO:0000256" key="5">
    <source>
        <dbReference type="SAM" id="SignalP"/>
    </source>
</evidence>
<dbReference type="SUPFAM" id="SSF53850">
    <property type="entry name" value="Periplasmic binding protein-like II"/>
    <property type="match status" value="1"/>
</dbReference>
<organism evidence="6 7">
    <name type="scientific">Schumannella soli</name>
    <dbReference type="NCBI Taxonomy" id="2590779"/>
    <lineage>
        <taxon>Bacteria</taxon>
        <taxon>Bacillati</taxon>
        <taxon>Actinomycetota</taxon>
        <taxon>Actinomycetes</taxon>
        <taxon>Micrococcales</taxon>
        <taxon>Microbacteriaceae</taxon>
        <taxon>Schumannella</taxon>
    </lineage>
</organism>
<dbReference type="GO" id="GO:0030975">
    <property type="term" value="F:thiamine binding"/>
    <property type="evidence" value="ECO:0007669"/>
    <property type="project" value="TreeGrafter"/>
</dbReference>